<dbReference type="PANTHER" id="PTHR35205:SF1">
    <property type="entry name" value="ZU5 DOMAIN-CONTAINING PROTEIN"/>
    <property type="match status" value="1"/>
</dbReference>
<sequence>MPERREGGLRARLRRAREAHGVPAGAGVAVGLGAYAGIAAQVPPTAGAVPVSLSVFSSLVVGGGTYLEARRRARLRDPRRPAVPPRRVTVVYHPADATGGHWVQACLRAVPGVEVGSRPWDAAPAGGWELLVLSTTWELLADTGFEPADPARLLVVRMEDCAVPPRLAAREIVDIGGADEAAASGTLLAALARHGVIGAVGPAAAQLPSAAGIPFPRMGPAVANLRPPDPGFVGRDRLLREVRERLVRGAGDGVAVTALRGLGGVGKSSTAVNYAHRYRRHYEIVWWLTADSPTDLRGSLLKLALALGVAEQADADQMIAELWAELRRRSGWLLIYDNADEGSELAGHWPPGGGHLLITSRLSDLAGLVAPDACLEVPPLDDRTAAAMLCEQTGRDEEAAALAVARMLGQLPLALAHAVAYVRLSGLTLEEYRQTLESRLDHILERFRPDPNEKPVAMTWSLSLRRANEQEPLALDLMRLWAMLAPDRISRDLLGPLTGRLPGAAGDPVAYHLAVQPLARYSLIRVDDGEVSVHRLVQAVVRLEMTPEEGARWLETATLALAEVFPERVNESGRWPVCSRLLAHVLAVHANLRRLERALPAGRPAPPALERTGAPLGALLHAVGRYLIERSGYDVAVEPLDAARALRARAHGERSEQVAETWLCQGIAQFRLADIEAARASVQGALDTMEAVRGPDDPALYKFLLWRCWVLMEFSELDGAYASAERGHRLIAEHCPPDDPRLPEIDDARATVRWRQGHFREAVGMMRGVVETLRGMYGEEDGRTLVAEGGLAYFGHDLGVLLGDREMLAATAERLTAVSDALADRFGDTHFRVIEQRKTLAAVLIALGDHAGAARLLAPVVATYRSTLGKHPSTVQAEKLYAVALAHRGEAEEALLLMREGLLLYEGLYGADHPYVAEILAEYGPVLAAVGRNEEAAEALRGTLTIVERCYGPGHPKLVRPALALAALPGVPADEAARLRERAERIRATA</sequence>
<protein>
    <submittedName>
        <fullName evidence="3">Tetratricopeptide repeat protein</fullName>
    </submittedName>
</protein>
<evidence type="ECO:0000313" key="3">
    <source>
        <dbReference type="EMBL" id="MBW8486971.1"/>
    </source>
</evidence>
<keyword evidence="4" id="KW-1185">Reference proteome</keyword>
<organism evidence="3 4">
    <name type="scientific">Actinomadura parmotrematis</name>
    <dbReference type="NCBI Taxonomy" id="2864039"/>
    <lineage>
        <taxon>Bacteria</taxon>
        <taxon>Bacillati</taxon>
        <taxon>Actinomycetota</taxon>
        <taxon>Actinomycetes</taxon>
        <taxon>Streptosporangiales</taxon>
        <taxon>Thermomonosporaceae</taxon>
        <taxon>Actinomadura</taxon>
    </lineage>
</organism>
<dbReference type="InterPro" id="IPR027417">
    <property type="entry name" value="P-loop_NTPase"/>
</dbReference>
<proteinExistence type="predicted"/>
<evidence type="ECO:0000259" key="2">
    <source>
        <dbReference type="Pfam" id="PF25000"/>
    </source>
</evidence>
<dbReference type="Proteomes" id="UP000774570">
    <property type="component" value="Unassembled WGS sequence"/>
</dbReference>
<dbReference type="RefSeq" id="WP_220170204.1">
    <property type="nucleotide sequence ID" value="NZ_JAIBOA010000028.1"/>
</dbReference>
<dbReference type="SUPFAM" id="SSF52540">
    <property type="entry name" value="P-loop containing nucleoside triphosphate hydrolases"/>
    <property type="match status" value="1"/>
</dbReference>
<keyword evidence="1" id="KW-1133">Transmembrane helix</keyword>
<gene>
    <name evidence="3" type="ORF">K1Y72_31695</name>
</gene>
<evidence type="ECO:0000313" key="4">
    <source>
        <dbReference type="Proteomes" id="UP000774570"/>
    </source>
</evidence>
<accession>A0ABS7G3D5</accession>
<dbReference type="Gene3D" id="3.40.50.300">
    <property type="entry name" value="P-loop containing nucleotide triphosphate hydrolases"/>
    <property type="match status" value="1"/>
</dbReference>
<dbReference type="InterPro" id="IPR011990">
    <property type="entry name" value="TPR-like_helical_dom_sf"/>
</dbReference>
<feature type="transmembrane region" description="Helical" evidence="1">
    <location>
        <begin position="21"/>
        <end position="42"/>
    </location>
</feature>
<dbReference type="PANTHER" id="PTHR35205">
    <property type="entry name" value="NB-ARC AND TPR DOMAIN PROTEIN"/>
    <property type="match status" value="1"/>
</dbReference>
<feature type="domain" description="DUF7779" evidence="2">
    <location>
        <begin position="471"/>
        <end position="549"/>
    </location>
</feature>
<dbReference type="Pfam" id="PF13374">
    <property type="entry name" value="TPR_10"/>
    <property type="match status" value="2"/>
</dbReference>
<keyword evidence="1" id="KW-0812">Transmembrane</keyword>
<reference evidence="3 4" key="1">
    <citation type="submission" date="2021-07" db="EMBL/GenBank/DDBJ databases">
        <title>Actinomadura sp. PM05-2 isolated from lichen.</title>
        <authorList>
            <person name="Somphong A."/>
            <person name="Phongsopitanun W."/>
            <person name="Tanasupawat S."/>
            <person name="Peongsungnone V."/>
        </authorList>
    </citation>
    <scope>NUCLEOTIDE SEQUENCE [LARGE SCALE GENOMIC DNA]</scope>
    <source>
        <strain evidence="3 4">PM05-2</strain>
    </source>
</reference>
<keyword evidence="1" id="KW-0472">Membrane</keyword>
<dbReference type="Pfam" id="PF25000">
    <property type="entry name" value="DUF7779"/>
    <property type="match status" value="1"/>
</dbReference>
<evidence type="ECO:0000256" key="1">
    <source>
        <dbReference type="SAM" id="Phobius"/>
    </source>
</evidence>
<dbReference type="InterPro" id="IPR056681">
    <property type="entry name" value="DUF7779"/>
</dbReference>
<dbReference type="SUPFAM" id="SSF48452">
    <property type="entry name" value="TPR-like"/>
    <property type="match status" value="2"/>
</dbReference>
<dbReference type="Gene3D" id="1.25.40.10">
    <property type="entry name" value="Tetratricopeptide repeat domain"/>
    <property type="match status" value="2"/>
</dbReference>
<comment type="caution">
    <text evidence="3">The sequence shown here is derived from an EMBL/GenBank/DDBJ whole genome shotgun (WGS) entry which is preliminary data.</text>
</comment>
<dbReference type="EMBL" id="JAIBOA010000028">
    <property type="protein sequence ID" value="MBW8486971.1"/>
    <property type="molecule type" value="Genomic_DNA"/>
</dbReference>
<name>A0ABS7G3D5_9ACTN</name>